<dbReference type="AlphaFoldDB" id="A0A1E5T6E0"/>
<sequence length="326" mass="38251">MSKEQPVYAPYILSGYLINGENVNEEFTLYSYELADTVRIIFDSDLQSLLLSKDYTLPEPNQYLEFSISYNLNVKIRKGRDIKSTIKAYSYWVDDDTFVDFEEYEESIENRNQYNFYLKLIIAVLLVFLGNLIHKRWFSIIDYLERFSEKINAKVDPITTKPTAYQEYKAQLEEEKYRGSFKATNFNPNKVYRRSYEIQSAEFNLGLFLFSFVLLAGAFYYLNRNLSAKEIAILLILYSLQAFLSFKKGERIIIDEKGIKWDKDKYLAWTDIQFSYLYLDAEKTSLLLKLHSKNEPVLIPVDNLTLTPKQIGSIVAKFTDIKDPNL</sequence>
<dbReference type="RefSeq" id="WP_069834264.1">
    <property type="nucleotide sequence ID" value="NZ_MDGQ01000003.1"/>
</dbReference>
<gene>
    <name evidence="2" type="ORF">BFP71_04660</name>
</gene>
<accession>A0A1E5T6E0</accession>
<evidence type="ECO:0000256" key="1">
    <source>
        <dbReference type="SAM" id="Phobius"/>
    </source>
</evidence>
<proteinExistence type="predicted"/>
<feature type="transmembrane region" description="Helical" evidence="1">
    <location>
        <begin position="116"/>
        <end position="133"/>
    </location>
</feature>
<reference evidence="2 3" key="1">
    <citation type="submission" date="2016-08" db="EMBL/GenBank/DDBJ databases">
        <title>Draft genome of Fabibacter sp. strain SK-8.</title>
        <authorList>
            <person name="Wong S.-K."/>
            <person name="Hamasaki K."/>
            <person name="Yoshizawa S."/>
        </authorList>
    </citation>
    <scope>NUCLEOTIDE SEQUENCE [LARGE SCALE GENOMIC DNA]</scope>
    <source>
        <strain evidence="2 3">SK-8</strain>
    </source>
</reference>
<dbReference type="Proteomes" id="UP000095552">
    <property type="component" value="Unassembled WGS sequence"/>
</dbReference>
<protein>
    <submittedName>
        <fullName evidence="2">Uncharacterized protein</fullName>
    </submittedName>
</protein>
<keyword evidence="1" id="KW-1133">Transmembrane helix</keyword>
<evidence type="ECO:0000313" key="3">
    <source>
        <dbReference type="Proteomes" id="UP000095552"/>
    </source>
</evidence>
<keyword evidence="1" id="KW-0812">Transmembrane</keyword>
<comment type="caution">
    <text evidence="2">The sequence shown here is derived from an EMBL/GenBank/DDBJ whole genome shotgun (WGS) entry which is preliminary data.</text>
</comment>
<dbReference type="EMBL" id="MDGQ01000003">
    <property type="protein sequence ID" value="OEK06952.1"/>
    <property type="molecule type" value="Genomic_DNA"/>
</dbReference>
<evidence type="ECO:0000313" key="2">
    <source>
        <dbReference type="EMBL" id="OEK06952.1"/>
    </source>
</evidence>
<keyword evidence="1" id="KW-0472">Membrane</keyword>
<keyword evidence="3" id="KW-1185">Reference proteome</keyword>
<organism evidence="2 3">
    <name type="scientific">Roseivirga misakiensis</name>
    <dbReference type="NCBI Taxonomy" id="1563681"/>
    <lineage>
        <taxon>Bacteria</taxon>
        <taxon>Pseudomonadati</taxon>
        <taxon>Bacteroidota</taxon>
        <taxon>Cytophagia</taxon>
        <taxon>Cytophagales</taxon>
        <taxon>Roseivirgaceae</taxon>
        <taxon>Roseivirga</taxon>
    </lineage>
</organism>
<name>A0A1E5T6E0_9BACT</name>
<feature type="transmembrane region" description="Helical" evidence="1">
    <location>
        <begin position="203"/>
        <end position="222"/>
    </location>
</feature>